<evidence type="ECO:0000256" key="4">
    <source>
        <dbReference type="ARBA" id="ARBA00023172"/>
    </source>
</evidence>
<dbReference type="Pfam" id="PF00589">
    <property type="entry name" value="Phage_integrase"/>
    <property type="match status" value="1"/>
</dbReference>
<dbReference type="InterPro" id="IPR010998">
    <property type="entry name" value="Integrase_recombinase_N"/>
</dbReference>
<accession>A0A376G7G1</accession>
<evidence type="ECO:0000259" key="5">
    <source>
        <dbReference type="PROSITE" id="PS51898"/>
    </source>
</evidence>
<evidence type="ECO:0000256" key="3">
    <source>
        <dbReference type="ARBA" id="ARBA00023125"/>
    </source>
</evidence>
<dbReference type="Proteomes" id="UP000267844">
    <property type="component" value="Unassembled WGS sequence"/>
</dbReference>
<dbReference type="Gene3D" id="1.10.150.130">
    <property type="match status" value="1"/>
</dbReference>
<evidence type="ECO:0000313" key="6">
    <source>
        <dbReference type="EMBL" id="RRT86986.1"/>
    </source>
</evidence>
<dbReference type="EMBL" id="UFXS01000001">
    <property type="protein sequence ID" value="STD54536.1"/>
    <property type="molecule type" value="Genomic_DNA"/>
</dbReference>
<evidence type="ECO:0000313" key="8">
    <source>
        <dbReference type="Proteomes" id="UP000254737"/>
    </source>
</evidence>
<dbReference type="SUPFAM" id="SSF56349">
    <property type="entry name" value="DNA breaking-rejoining enzymes"/>
    <property type="match status" value="1"/>
</dbReference>
<dbReference type="GO" id="GO:0006310">
    <property type="term" value="P:DNA recombination"/>
    <property type="evidence" value="ECO:0007669"/>
    <property type="project" value="UniProtKB-KW"/>
</dbReference>
<dbReference type="InterPro" id="IPR002104">
    <property type="entry name" value="Integrase_catalytic"/>
</dbReference>
<dbReference type="AlphaFoldDB" id="A0A376G7G1"/>
<dbReference type="RefSeq" id="WP_114999181.1">
    <property type="nucleotide sequence ID" value="NZ_RHPN01000064.1"/>
</dbReference>
<dbReference type="InterPro" id="IPR013762">
    <property type="entry name" value="Integrase-like_cat_sf"/>
</dbReference>
<reference evidence="7 8" key="1">
    <citation type="submission" date="2018-06" db="EMBL/GenBank/DDBJ databases">
        <authorList>
            <consortium name="Pathogen Informatics"/>
            <person name="Doyle S."/>
        </authorList>
    </citation>
    <scope>NUCLEOTIDE SEQUENCE [LARGE SCALE GENOMIC DNA]</scope>
    <source>
        <strain evidence="7 8">NCTC13456</strain>
    </source>
</reference>
<comment type="similarity">
    <text evidence="1">Belongs to the 'phage' integrase family.</text>
</comment>
<protein>
    <submittedName>
        <fullName evidence="6 7">Recombinase</fullName>
    </submittedName>
</protein>
<dbReference type="Pfam" id="PF13495">
    <property type="entry name" value="Phage_int_SAM_4"/>
    <property type="match status" value="1"/>
</dbReference>
<sequence length="279" mass="32255">MDSETILKTLQNRLKLQRYANNTIKSYCGYTQVFLEQMEKYNRLDEIPISEIELFINTKVIQENISVSYQRSLVGAIKKVFELVENQKIELNYLYPKRKVNKLPTFFSQEEVRNLLNATENLKHKAILTIIYSCGLRLSELINLKIADIKSESNLLLIRQSKGNKDRIVALPDKLLLLLREYYKVYQPKDFLFEGAKGDQYSERSVQLILKNAMSKAGVLSKGSVHTLRHSYATHLIKSGIDVRVVQELLGHNDIRTTMIYTHITDIDKKSTPSPLDFL</sequence>
<dbReference type="GO" id="GO:0015074">
    <property type="term" value="P:DNA integration"/>
    <property type="evidence" value="ECO:0007669"/>
    <property type="project" value="UniProtKB-KW"/>
</dbReference>
<reference evidence="6 9" key="2">
    <citation type="submission" date="2018-10" db="EMBL/GenBank/DDBJ databases">
        <title>Transmission dynamics of multidrug resistant bacteria on intensive care unit surfaces.</title>
        <authorList>
            <person name="D'Souza A.W."/>
            <person name="Potter R.F."/>
            <person name="Wallace M."/>
            <person name="Shupe A."/>
            <person name="Patel S."/>
            <person name="Sun S."/>
            <person name="Gul D."/>
            <person name="Kwon J.H."/>
            <person name="Andleeb S."/>
            <person name="Burnham C.-A.D."/>
            <person name="Dantas G."/>
        </authorList>
    </citation>
    <scope>NUCLEOTIDE SEQUENCE [LARGE SCALE GENOMIC DNA]</scope>
    <source>
        <strain evidence="6 9">WF_348</strain>
    </source>
</reference>
<dbReference type="PANTHER" id="PTHR30349">
    <property type="entry name" value="PHAGE INTEGRASE-RELATED"/>
    <property type="match status" value="1"/>
</dbReference>
<keyword evidence="3" id="KW-0238">DNA-binding</keyword>
<evidence type="ECO:0000313" key="9">
    <source>
        <dbReference type="Proteomes" id="UP000267844"/>
    </source>
</evidence>
<dbReference type="EMBL" id="RHPO01000062">
    <property type="protein sequence ID" value="RRT86986.1"/>
    <property type="molecule type" value="Genomic_DNA"/>
</dbReference>
<organism evidence="7 8">
    <name type="scientific">Empedobacter falsenii</name>
    <dbReference type="NCBI Taxonomy" id="343874"/>
    <lineage>
        <taxon>Bacteria</taxon>
        <taxon>Pseudomonadati</taxon>
        <taxon>Bacteroidota</taxon>
        <taxon>Flavobacteriia</taxon>
        <taxon>Flavobacteriales</taxon>
        <taxon>Weeksellaceae</taxon>
        <taxon>Empedobacter</taxon>
    </lineage>
</organism>
<dbReference type="PROSITE" id="PS51898">
    <property type="entry name" value="TYR_RECOMBINASE"/>
    <property type="match status" value="1"/>
</dbReference>
<name>A0A376G7G1_9FLAO</name>
<dbReference type="GO" id="GO:0003677">
    <property type="term" value="F:DNA binding"/>
    <property type="evidence" value="ECO:0007669"/>
    <property type="project" value="UniProtKB-KW"/>
</dbReference>
<dbReference type="InterPro" id="IPR004107">
    <property type="entry name" value="Integrase_SAM-like_N"/>
</dbReference>
<evidence type="ECO:0000256" key="2">
    <source>
        <dbReference type="ARBA" id="ARBA00022908"/>
    </source>
</evidence>
<proteinExistence type="inferred from homology"/>
<gene>
    <name evidence="7" type="primary">xerD_1</name>
    <name evidence="6" type="ORF">EGI89_15080</name>
    <name evidence="7" type="ORF">NCTC13456_01064</name>
</gene>
<dbReference type="InterPro" id="IPR011010">
    <property type="entry name" value="DNA_brk_join_enz"/>
</dbReference>
<dbReference type="Gene3D" id="1.10.443.10">
    <property type="entry name" value="Intergrase catalytic core"/>
    <property type="match status" value="1"/>
</dbReference>
<dbReference type="PANTHER" id="PTHR30349:SF64">
    <property type="entry name" value="PROPHAGE INTEGRASE INTD-RELATED"/>
    <property type="match status" value="1"/>
</dbReference>
<evidence type="ECO:0000313" key="7">
    <source>
        <dbReference type="EMBL" id="STD54536.1"/>
    </source>
</evidence>
<evidence type="ECO:0000256" key="1">
    <source>
        <dbReference type="ARBA" id="ARBA00008857"/>
    </source>
</evidence>
<dbReference type="InterPro" id="IPR050090">
    <property type="entry name" value="Tyrosine_recombinase_XerCD"/>
</dbReference>
<keyword evidence="2" id="KW-0229">DNA integration</keyword>
<dbReference type="Proteomes" id="UP000254737">
    <property type="component" value="Unassembled WGS sequence"/>
</dbReference>
<feature type="domain" description="Tyr recombinase" evidence="5">
    <location>
        <begin position="102"/>
        <end position="274"/>
    </location>
</feature>
<keyword evidence="4" id="KW-0233">DNA recombination</keyword>